<evidence type="ECO:0000313" key="1">
    <source>
        <dbReference type="EMBL" id="CAG87548.1"/>
    </source>
</evidence>
<dbReference type="InParanoid" id="Q6BR12"/>
<gene>
    <name evidence="1" type="ordered locus">DEHA2E00682g</name>
</gene>
<name>Q6BR12_DEBHA</name>
<dbReference type="HOGENOM" id="CLU_2133433_0_0_1"/>
<dbReference type="RefSeq" id="XP_459358.1">
    <property type="nucleotide sequence ID" value="XM_459358.1"/>
</dbReference>
<dbReference type="GeneID" id="2902396"/>
<dbReference type="KEGG" id="dha:DEHA2E00682g"/>
<accession>Q6BR12</accession>
<dbReference type="VEuPathDB" id="FungiDB:DEHA2E00682g"/>
<dbReference type="Proteomes" id="UP000000599">
    <property type="component" value="Chromosome E"/>
</dbReference>
<dbReference type="AlphaFoldDB" id="Q6BR12"/>
<protein>
    <submittedName>
        <fullName evidence="1">DEHA2E00682p</fullName>
    </submittedName>
</protein>
<organism evidence="1 2">
    <name type="scientific">Debaryomyces hansenii (strain ATCC 36239 / CBS 767 / BCRC 21394 / JCM 1990 / NBRC 0083 / IGC 2968)</name>
    <name type="common">Yeast</name>
    <name type="synonym">Torulaspora hansenii</name>
    <dbReference type="NCBI Taxonomy" id="284592"/>
    <lineage>
        <taxon>Eukaryota</taxon>
        <taxon>Fungi</taxon>
        <taxon>Dikarya</taxon>
        <taxon>Ascomycota</taxon>
        <taxon>Saccharomycotina</taxon>
        <taxon>Pichiomycetes</taxon>
        <taxon>Debaryomycetaceae</taxon>
        <taxon>Debaryomyces</taxon>
    </lineage>
</organism>
<dbReference type="EMBL" id="CR382137">
    <property type="protein sequence ID" value="CAG87548.1"/>
    <property type="molecule type" value="Genomic_DNA"/>
</dbReference>
<evidence type="ECO:0000313" key="2">
    <source>
        <dbReference type="Proteomes" id="UP000000599"/>
    </source>
</evidence>
<reference evidence="1 2" key="1">
    <citation type="journal article" date="2004" name="Nature">
        <title>Genome evolution in yeasts.</title>
        <authorList>
            <consortium name="Genolevures"/>
            <person name="Dujon B."/>
            <person name="Sherman D."/>
            <person name="Fischer G."/>
            <person name="Durrens P."/>
            <person name="Casaregola S."/>
            <person name="Lafontaine I."/>
            <person name="de Montigny J."/>
            <person name="Marck C."/>
            <person name="Neuveglise C."/>
            <person name="Talla E."/>
            <person name="Goffard N."/>
            <person name="Frangeul L."/>
            <person name="Aigle M."/>
            <person name="Anthouard V."/>
            <person name="Babour A."/>
            <person name="Barbe V."/>
            <person name="Barnay S."/>
            <person name="Blanchin S."/>
            <person name="Beckerich J.M."/>
            <person name="Beyne E."/>
            <person name="Bleykasten C."/>
            <person name="Boisrame A."/>
            <person name="Boyer J."/>
            <person name="Cattolico L."/>
            <person name="Confanioleri F."/>
            <person name="de Daruvar A."/>
            <person name="Despons L."/>
            <person name="Fabre E."/>
            <person name="Fairhead C."/>
            <person name="Ferry-Dumazet H."/>
            <person name="Groppi A."/>
            <person name="Hantraye F."/>
            <person name="Hennequin C."/>
            <person name="Jauniaux N."/>
            <person name="Joyet P."/>
            <person name="Kachouri R."/>
            <person name="Kerrest A."/>
            <person name="Koszul R."/>
            <person name="Lemaire M."/>
            <person name="Lesur I."/>
            <person name="Ma L."/>
            <person name="Muller H."/>
            <person name="Nicaud J.M."/>
            <person name="Nikolski M."/>
            <person name="Oztas S."/>
            <person name="Ozier-Kalogeropoulos O."/>
            <person name="Pellenz S."/>
            <person name="Potier S."/>
            <person name="Richard G.F."/>
            <person name="Straub M.L."/>
            <person name="Suleau A."/>
            <person name="Swennene D."/>
            <person name="Tekaia F."/>
            <person name="Wesolowski-Louvel M."/>
            <person name="Westhof E."/>
            <person name="Wirth B."/>
            <person name="Zeniou-Meyer M."/>
            <person name="Zivanovic I."/>
            <person name="Bolotin-Fukuhara M."/>
            <person name="Thierry A."/>
            <person name="Bouchier C."/>
            <person name="Caudron B."/>
            <person name="Scarpelli C."/>
            <person name="Gaillardin C."/>
            <person name="Weissenbach J."/>
            <person name="Wincker P."/>
            <person name="Souciet J.L."/>
        </authorList>
    </citation>
    <scope>NUCLEOTIDE SEQUENCE [LARGE SCALE GENOMIC DNA]</scope>
    <source>
        <strain evidence="2">ATCC 36239 / CBS 767 / BCRC 21394 / JCM 1990 / NBRC 0083 / IGC 2968</strain>
    </source>
</reference>
<proteinExistence type="predicted"/>
<keyword evidence="2" id="KW-1185">Reference proteome</keyword>
<sequence>MNYSEYACMFILSGFSKSKNNNGYDINVPGSKISKFTKWLCENRGVNGFLCGNEIVHSRFDYNNCNSKTQTYTRYTIIKRVYILMIFDVSGPMKLCDVFLKLQLQGSLFLTLY</sequence>